<keyword evidence="2" id="KW-1185">Reference proteome</keyword>
<reference evidence="1 2" key="1">
    <citation type="submission" date="2019-02" db="EMBL/GenBank/DDBJ databases">
        <title>Deep-cultivation of Planctomycetes and their phenomic and genomic characterization uncovers novel biology.</title>
        <authorList>
            <person name="Wiegand S."/>
            <person name="Jogler M."/>
            <person name="Boedeker C."/>
            <person name="Pinto D."/>
            <person name="Vollmers J."/>
            <person name="Rivas-Marin E."/>
            <person name="Kohn T."/>
            <person name="Peeters S.H."/>
            <person name="Heuer A."/>
            <person name="Rast P."/>
            <person name="Oberbeckmann S."/>
            <person name="Bunk B."/>
            <person name="Jeske O."/>
            <person name="Meyerdierks A."/>
            <person name="Storesund J.E."/>
            <person name="Kallscheuer N."/>
            <person name="Luecker S."/>
            <person name="Lage O.M."/>
            <person name="Pohl T."/>
            <person name="Merkel B.J."/>
            <person name="Hornburger P."/>
            <person name="Mueller R.-W."/>
            <person name="Bruemmer F."/>
            <person name="Labrenz M."/>
            <person name="Spormann A.M."/>
            <person name="Op Den Camp H."/>
            <person name="Overmann J."/>
            <person name="Amann R."/>
            <person name="Jetten M.S.M."/>
            <person name="Mascher T."/>
            <person name="Medema M.H."/>
            <person name="Devos D.P."/>
            <person name="Kaster A.-K."/>
            <person name="Ovreas L."/>
            <person name="Rohde M."/>
            <person name="Galperin M.Y."/>
            <person name="Jogler C."/>
        </authorList>
    </citation>
    <scope>NUCLEOTIDE SEQUENCE [LARGE SCALE GENOMIC DNA]</scope>
    <source>
        <strain evidence="1 2">Pla108</strain>
    </source>
</reference>
<proteinExistence type="predicted"/>
<dbReference type="PROSITE" id="PS51257">
    <property type="entry name" value="PROKAR_LIPOPROTEIN"/>
    <property type="match status" value="1"/>
</dbReference>
<accession>A0A5C6AEA1</accession>
<dbReference type="Proteomes" id="UP000317421">
    <property type="component" value="Unassembled WGS sequence"/>
</dbReference>
<sequence>MQRTLYAPALLLLLACGCGDGRPTRAPVAGQVLIDGQPVPFGMVKFVQPETRAASGRLDSEGRFTLSCFEKNDGAIPGVHKVSITATEGINERTTRWHAPKKYANENTSGIEITIDGATDDLVIDLTWDGKGPFIEKQ</sequence>
<evidence type="ECO:0000313" key="1">
    <source>
        <dbReference type="EMBL" id="TWT97638.1"/>
    </source>
</evidence>
<evidence type="ECO:0008006" key="3">
    <source>
        <dbReference type="Google" id="ProtNLM"/>
    </source>
</evidence>
<comment type="caution">
    <text evidence="1">The sequence shown here is derived from an EMBL/GenBank/DDBJ whole genome shotgun (WGS) entry which is preliminary data.</text>
</comment>
<name>A0A5C6AEA1_9BACT</name>
<protein>
    <recommendedName>
        <fullName evidence="3">Carboxypeptidase regulatory-like domain-containing protein</fullName>
    </recommendedName>
</protein>
<dbReference type="AlphaFoldDB" id="A0A5C6AEA1"/>
<dbReference type="EMBL" id="SJPR01000002">
    <property type="protein sequence ID" value="TWT97638.1"/>
    <property type="molecule type" value="Genomic_DNA"/>
</dbReference>
<organism evidence="1 2">
    <name type="scientific">Botrimarina colliarenosi</name>
    <dbReference type="NCBI Taxonomy" id="2528001"/>
    <lineage>
        <taxon>Bacteria</taxon>
        <taxon>Pseudomonadati</taxon>
        <taxon>Planctomycetota</taxon>
        <taxon>Planctomycetia</taxon>
        <taxon>Pirellulales</taxon>
        <taxon>Lacipirellulaceae</taxon>
        <taxon>Botrimarina</taxon>
    </lineage>
</organism>
<dbReference type="RefSeq" id="WP_146444560.1">
    <property type="nucleotide sequence ID" value="NZ_SJPR01000002.1"/>
</dbReference>
<gene>
    <name evidence="1" type="ORF">Pla108_17900</name>
</gene>
<dbReference type="OrthoDB" id="287457at2"/>
<evidence type="ECO:0000313" key="2">
    <source>
        <dbReference type="Proteomes" id="UP000317421"/>
    </source>
</evidence>